<dbReference type="EMBL" id="LAZR01000254">
    <property type="protein sequence ID" value="KKN78978.1"/>
    <property type="molecule type" value="Genomic_DNA"/>
</dbReference>
<proteinExistence type="predicted"/>
<gene>
    <name evidence="1" type="ORF">LCGC14_0344540</name>
</gene>
<accession>A0A0F9WKG8</accession>
<organism evidence="1">
    <name type="scientific">marine sediment metagenome</name>
    <dbReference type="NCBI Taxonomy" id="412755"/>
    <lineage>
        <taxon>unclassified sequences</taxon>
        <taxon>metagenomes</taxon>
        <taxon>ecological metagenomes</taxon>
    </lineage>
</organism>
<evidence type="ECO:0000313" key="1">
    <source>
        <dbReference type="EMBL" id="KKN78978.1"/>
    </source>
</evidence>
<reference evidence="1" key="1">
    <citation type="journal article" date="2015" name="Nature">
        <title>Complex archaea that bridge the gap between prokaryotes and eukaryotes.</title>
        <authorList>
            <person name="Spang A."/>
            <person name="Saw J.H."/>
            <person name="Jorgensen S.L."/>
            <person name="Zaremba-Niedzwiedzka K."/>
            <person name="Martijn J."/>
            <person name="Lind A.E."/>
            <person name="van Eijk R."/>
            <person name="Schleper C."/>
            <person name="Guy L."/>
            <person name="Ettema T.J."/>
        </authorList>
    </citation>
    <scope>NUCLEOTIDE SEQUENCE</scope>
</reference>
<sequence length="76" mass="8590">MTYKEFIEESDEVLTPVGVLTRVLDDFDLAVECVKALDEYSRLFEYGNNQAPVVVFLSDECAFGCVDLWEEDGGLM</sequence>
<name>A0A0F9WKG8_9ZZZZ</name>
<dbReference type="AlphaFoldDB" id="A0A0F9WKG8"/>
<protein>
    <submittedName>
        <fullName evidence="1">Uncharacterized protein</fullName>
    </submittedName>
</protein>
<comment type="caution">
    <text evidence="1">The sequence shown here is derived from an EMBL/GenBank/DDBJ whole genome shotgun (WGS) entry which is preliminary data.</text>
</comment>